<dbReference type="GO" id="GO:0005737">
    <property type="term" value="C:cytoplasm"/>
    <property type="evidence" value="ECO:0007669"/>
    <property type="project" value="UniProtKB-SubCell"/>
</dbReference>
<dbReference type="PANTHER" id="PTHR30100:SF1">
    <property type="entry name" value="PHOSPHATE ACYLTRANSFERASE"/>
    <property type="match status" value="1"/>
</dbReference>
<accession>A0A3D8IPC2</accession>
<comment type="pathway">
    <text evidence="10">Lipid metabolism; phospholipid metabolism.</text>
</comment>
<comment type="caution">
    <text evidence="11">The sequence shown here is derived from an EMBL/GenBank/DDBJ whole genome shotgun (WGS) entry which is preliminary data.</text>
</comment>
<evidence type="ECO:0000256" key="10">
    <source>
        <dbReference type="HAMAP-Rule" id="MF_00019"/>
    </source>
</evidence>
<evidence type="ECO:0000256" key="9">
    <source>
        <dbReference type="ARBA" id="ARBA00046608"/>
    </source>
</evidence>
<dbReference type="GO" id="GO:0008654">
    <property type="term" value="P:phospholipid biosynthetic process"/>
    <property type="evidence" value="ECO:0007669"/>
    <property type="project" value="UniProtKB-KW"/>
</dbReference>
<evidence type="ECO:0000256" key="1">
    <source>
        <dbReference type="ARBA" id="ARBA00001232"/>
    </source>
</evidence>
<dbReference type="OrthoDB" id="9806408at2"/>
<protein>
    <recommendedName>
        <fullName evidence="8 10">Phosphate acyltransferase</fullName>
        <ecNumber evidence="8 10">2.3.1.274</ecNumber>
    </recommendedName>
    <alternativeName>
        <fullName evidence="10">Acyl-ACP phosphotransacylase</fullName>
    </alternativeName>
    <alternativeName>
        <fullName evidence="10">Acyl-[acyl-carrier-protein]--phosphate acyltransferase</fullName>
    </alternativeName>
    <alternativeName>
        <fullName evidence="10">Phosphate-acyl-ACP acyltransferase</fullName>
    </alternativeName>
</protein>
<dbReference type="NCBIfam" id="TIGR00182">
    <property type="entry name" value="plsX"/>
    <property type="match status" value="1"/>
</dbReference>
<dbReference type="Gene3D" id="3.40.718.10">
    <property type="entry name" value="Isopropylmalate Dehydrogenase"/>
    <property type="match status" value="1"/>
</dbReference>
<dbReference type="UniPathway" id="UPA00085"/>
<dbReference type="Pfam" id="PF02504">
    <property type="entry name" value="FA_synthesis"/>
    <property type="match status" value="1"/>
</dbReference>
<evidence type="ECO:0000313" key="12">
    <source>
        <dbReference type="Proteomes" id="UP000256379"/>
    </source>
</evidence>
<comment type="subcellular location">
    <subcellularLocation>
        <location evidence="10">Cytoplasm</location>
    </subcellularLocation>
    <text evidence="10">Associated with the membrane possibly through PlsY.</text>
</comment>
<keyword evidence="12" id="KW-1185">Reference proteome</keyword>
<dbReference type="GO" id="GO:0006633">
    <property type="term" value="P:fatty acid biosynthetic process"/>
    <property type="evidence" value="ECO:0007669"/>
    <property type="project" value="UniProtKB-UniRule"/>
</dbReference>
<comment type="function">
    <text evidence="10">Catalyzes the reversible formation of acyl-phosphate (acyl-PO(4)) from acyl-[acyl-carrier-protein] (acyl-ACP). This enzyme utilizes acyl-ACP as fatty acyl donor, but not acyl-CoA.</text>
</comment>
<evidence type="ECO:0000256" key="3">
    <source>
        <dbReference type="ARBA" id="ARBA00022516"/>
    </source>
</evidence>
<dbReference type="GO" id="GO:0043811">
    <property type="term" value="F:phosphate:acyl-[acyl carrier protein] acyltransferase activity"/>
    <property type="evidence" value="ECO:0007669"/>
    <property type="project" value="UniProtKB-UniRule"/>
</dbReference>
<dbReference type="RefSeq" id="WP_115542551.1">
    <property type="nucleotide sequence ID" value="NZ_NXLQ01000003.1"/>
</dbReference>
<keyword evidence="11" id="KW-0012">Acyltransferase</keyword>
<comment type="catalytic activity">
    <reaction evidence="1 10">
        <text>a fatty acyl-[ACP] + phosphate = an acyl phosphate + holo-[ACP]</text>
        <dbReference type="Rhea" id="RHEA:42292"/>
        <dbReference type="Rhea" id="RHEA-COMP:9685"/>
        <dbReference type="Rhea" id="RHEA-COMP:14125"/>
        <dbReference type="ChEBI" id="CHEBI:43474"/>
        <dbReference type="ChEBI" id="CHEBI:59918"/>
        <dbReference type="ChEBI" id="CHEBI:64479"/>
        <dbReference type="ChEBI" id="CHEBI:138651"/>
        <dbReference type="EC" id="2.3.1.274"/>
    </reaction>
</comment>
<evidence type="ECO:0000313" key="11">
    <source>
        <dbReference type="EMBL" id="RDU66765.1"/>
    </source>
</evidence>
<keyword evidence="7 10" id="KW-1208">Phospholipid metabolism</keyword>
<keyword evidence="2 10" id="KW-0963">Cytoplasm</keyword>
<keyword evidence="5 10" id="KW-0443">Lipid metabolism</keyword>
<dbReference type="EMBL" id="NXLQ01000003">
    <property type="protein sequence ID" value="RDU66765.1"/>
    <property type="molecule type" value="Genomic_DNA"/>
</dbReference>
<evidence type="ECO:0000256" key="6">
    <source>
        <dbReference type="ARBA" id="ARBA00023209"/>
    </source>
</evidence>
<keyword evidence="3 10" id="KW-0444">Lipid biosynthesis</keyword>
<evidence type="ECO:0000256" key="4">
    <source>
        <dbReference type="ARBA" id="ARBA00022679"/>
    </source>
</evidence>
<evidence type="ECO:0000256" key="2">
    <source>
        <dbReference type="ARBA" id="ARBA00022490"/>
    </source>
</evidence>
<evidence type="ECO:0000256" key="8">
    <source>
        <dbReference type="ARBA" id="ARBA00024069"/>
    </source>
</evidence>
<dbReference type="PIRSF" id="PIRSF002465">
    <property type="entry name" value="Phsphlp_syn_PlsX"/>
    <property type="match status" value="1"/>
</dbReference>
<evidence type="ECO:0000256" key="5">
    <source>
        <dbReference type="ARBA" id="ARBA00023098"/>
    </source>
</evidence>
<comment type="similarity">
    <text evidence="10">Belongs to the PlsX family.</text>
</comment>
<gene>
    <name evidence="10" type="primary">plsX</name>
    <name evidence="11" type="ORF">CQA53_03065</name>
</gene>
<dbReference type="InterPro" id="IPR003664">
    <property type="entry name" value="FA_synthesis"/>
</dbReference>
<keyword evidence="6 10" id="KW-0594">Phospholipid biosynthesis</keyword>
<reference evidence="11 12" key="1">
    <citation type="submission" date="2018-04" db="EMBL/GenBank/DDBJ databases">
        <title>Novel Campyloabacter and Helicobacter Species and Strains.</title>
        <authorList>
            <person name="Mannion A.J."/>
            <person name="Shen Z."/>
            <person name="Fox J.G."/>
        </authorList>
    </citation>
    <scope>NUCLEOTIDE SEQUENCE [LARGE SCALE GENOMIC DNA]</scope>
    <source>
        <strain evidence="11 12">MIT 17-337</strain>
    </source>
</reference>
<dbReference type="AlphaFoldDB" id="A0A3D8IPC2"/>
<organism evidence="11 12">
    <name type="scientific">Helicobacter didelphidarum</name>
    <dbReference type="NCBI Taxonomy" id="2040648"/>
    <lineage>
        <taxon>Bacteria</taxon>
        <taxon>Pseudomonadati</taxon>
        <taxon>Campylobacterota</taxon>
        <taxon>Epsilonproteobacteria</taxon>
        <taxon>Campylobacterales</taxon>
        <taxon>Helicobacteraceae</taxon>
        <taxon>Helicobacter</taxon>
    </lineage>
</organism>
<keyword evidence="4 10" id="KW-0808">Transferase</keyword>
<dbReference type="EC" id="2.3.1.274" evidence="8 10"/>
<dbReference type="Proteomes" id="UP000256379">
    <property type="component" value="Unassembled WGS sequence"/>
</dbReference>
<name>A0A3D8IPC2_9HELI</name>
<sequence length="339" mass="36357">MMRIAVDAMGADNGVTPIVCGVLESLKQREFSVFLVGDENLIKPCLDSQSASATILQRIEIVHTQDFIKMTESASTANKRKDTSIYQAIGFVKNSEAQACVSAGHSGATMSLATLQIGRINGVSRPAICTCMPTITSNPSVILDAGANTDCKPEYLVDFAIMGYHYARNVLGYSAPRIGLLSNGEEDSKGNELTKQTFQLLKEYSFFRGNVEGSDIFNGSVDVIVCDGFMGNLVLKASEGVASSINTILKQEIKKSFLSILGSLLAKSAFKSLKLKIDYAEYGGAPLLGVKKPVIISHGKSNARAMECAIYQALDACDSKICETITEVFADSKISATKI</sequence>
<proteinExistence type="inferred from homology"/>
<dbReference type="HAMAP" id="MF_00019">
    <property type="entry name" value="PlsX"/>
    <property type="match status" value="1"/>
</dbReference>
<dbReference type="SUPFAM" id="SSF53659">
    <property type="entry name" value="Isocitrate/Isopropylmalate dehydrogenase-like"/>
    <property type="match status" value="1"/>
</dbReference>
<comment type="subunit">
    <text evidence="9 10">Homodimer. Probably interacts with PlsY.</text>
</comment>
<dbReference type="InterPro" id="IPR012281">
    <property type="entry name" value="Phospholipid_synth_PlsX-like"/>
</dbReference>
<dbReference type="PANTHER" id="PTHR30100">
    <property type="entry name" value="FATTY ACID/PHOSPHOLIPID SYNTHESIS PROTEIN PLSX"/>
    <property type="match status" value="1"/>
</dbReference>
<evidence type="ECO:0000256" key="7">
    <source>
        <dbReference type="ARBA" id="ARBA00023264"/>
    </source>
</evidence>